<evidence type="ECO:0000313" key="3">
    <source>
        <dbReference type="Proteomes" id="UP001501666"/>
    </source>
</evidence>
<dbReference type="PANTHER" id="PTHR30528">
    <property type="entry name" value="CYTOPLASMIC PROTEIN"/>
    <property type="match status" value="1"/>
</dbReference>
<protein>
    <recommendedName>
        <fullName evidence="4">Winged helix-turn-helix domain-containing protein</fullName>
    </recommendedName>
</protein>
<proteinExistence type="predicted"/>
<accession>A0ABN3R2N6</accession>
<organism evidence="2 3">
    <name type="scientific">Nonomuraea recticatena</name>
    <dbReference type="NCBI Taxonomy" id="46178"/>
    <lineage>
        <taxon>Bacteria</taxon>
        <taxon>Bacillati</taxon>
        <taxon>Actinomycetota</taxon>
        <taxon>Actinomycetes</taxon>
        <taxon>Streptosporangiales</taxon>
        <taxon>Streptosporangiaceae</taxon>
        <taxon>Nonomuraea</taxon>
    </lineage>
</organism>
<name>A0ABN3R2N6_9ACTN</name>
<evidence type="ECO:0000256" key="1">
    <source>
        <dbReference type="SAM" id="MobiDB-lite"/>
    </source>
</evidence>
<gene>
    <name evidence="2" type="ORF">GCM10010412_001900</name>
</gene>
<dbReference type="RefSeq" id="WP_346142426.1">
    <property type="nucleotide sequence ID" value="NZ_BAAATE010000001.1"/>
</dbReference>
<feature type="region of interest" description="Disordered" evidence="1">
    <location>
        <begin position="256"/>
        <end position="327"/>
    </location>
</feature>
<comment type="caution">
    <text evidence="2">The sequence shown here is derived from an EMBL/GenBank/DDBJ whole genome shotgun (WGS) entry which is preliminary data.</text>
</comment>
<reference evidence="2 3" key="1">
    <citation type="journal article" date="2019" name="Int. J. Syst. Evol. Microbiol.">
        <title>The Global Catalogue of Microorganisms (GCM) 10K type strain sequencing project: providing services to taxonomists for standard genome sequencing and annotation.</title>
        <authorList>
            <consortium name="The Broad Institute Genomics Platform"/>
            <consortium name="The Broad Institute Genome Sequencing Center for Infectious Disease"/>
            <person name="Wu L."/>
            <person name="Ma J."/>
        </authorList>
    </citation>
    <scope>NUCLEOTIDE SEQUENCE [LARGE SCALE GENOMIC DNA]</scope>
    <source>
        <strain evidence="2 3">JCM 6835</strain>
    </source>
</reference>
<sequence>MTELSADDARRLILRAQGLLGADARRGGVEGMLRRLGAVQLDTISVLARSHELVAYGRLGPVGRETIERAYWHNPARSFEYWCHAACILPIEHWPLYDFRRRAYRGSKQRWHEVPRDFEKVLHQVRDSGPVTTSDIGGAKKSAEWWDWSDSKIALEWLLDIGELVCTRRIGWRRVYDLAERAVPADLLGVELTDEECIVRLARIAGAALGVATRADLIDFLRLKGPHAAMLDEALASGAAGLVPVHVAGWPEARPPRRTAVAPSPAISVTSPSPNPATRGAAALGDPGSDLAGSEAADNGPSDLLAAGATDQGLSGPPGLTVSHAAEPGLGGSLDLATAGTAGRGLAGSSSGSALPGADGLGVSGASVIGSAGSVRSAGIGGRAPNAWADPEALASVPRGRHRTTLVSPFDSLIWHRGRTSRIFGFDYQLEIYVPKPKRVHGYFTMPVLAGGKLIGRVDPAREGSTFVARHVSFESSAVRAVDIAAVRDALWSAASWVGCTDVRVERVTSEAHTRPLLDALPLGPSDSR</sequence>
<dbReference type="Pfam" id="PF06224">
    <property type="entry name" value="AlkZ-like"/>
    <property type="match status" value="2"/>
</dbReference>
<dbReference type="Proteomes" id="UP001501666">
    <property type="component" value="Unassembled WGS sequence"/>
</dbReference>
<evidence type="ECO:0000313" key="2">
    <source>
        <dbReference type="EMBL" id="GAA2642218.1"/>
    </source>
</evidence>
<dbReference type="EMBL" id="BAAATE010000001">
    <property type="protein sequence ID" value="GAA2642218.1"/>
    <property type="molecule type" value="Genomic_DNA"/>
</dbReference>
<keyword evidence="3" id="KW-1185">Reference proteome</keyword>
<dbReference type="InterPro" id="IPR009351">
    <property type="entry name" value="AlkZ-like"/>
</dbReference>
<evidence type="ECO:0008006" key="4">
    <source>
        <dbReference type="Google" id="ProtNLM"/>
    </source>
</evidence>
<dbReference type="PANTHER" id="PTHR30528:SF0">
    <property type="entry name" value="CYTOPLASMIC PROTEIN"/>
    <property type="match status" value="1"/>
</dbReference>